<dbReference type="OrthoDB" id="676979at2759"/>
<dbReference type="Proteomes" id="UP000479190">
    <property type="component" value="Unassembled WGS sequence"/>
</dbReference>
<dbReference type="PANTHER" id="PTHR46545">
    <property type="entry name" value="LEUCINE-RICH REPEAT-CONTAINING PROTEIN 51"/>
    <property type="match status" value="1"/>
</dbReference>
<dbReference type="GO" id="GO:0005737">
    <property type="term" value="C:cytoplasm"/>
    <property type="evidence" value="ECO:0007669"/>
    <property type="project" value="UniProtKB-SubCell"/>
</dbReference>
<evidence type="ECO:0000256" key="3">
    <source>
        <dbReference type="ARBA" id="ARBA00022490"/>
    </source>
</evidence>
<evidence type="ECO:0000313" key="6">
    <source>
        <dbReference type="EMBL" id="CAB0034874.1"/>
    </source>
</evidence>
<sequence>MSCDTSRSFRTTMFARLRIDALRPSNERVIAHLRGFEFGSMPRAIPISLPRTLELRISRTGRLPGKGLHNRYLTSSIWLSNNCFKSVCCLHELANRYLENPRELRWLDLSYNRIEDIDDDLLKIQSLSILYLHGNRVENMKSIVKLRQLKSLRTLTLHGNPIERKPDYRQYIVAILPQIQNLDFSPVIDYERRRALPPGFYKMVHVE</sequence>
<evidence type="ECO:0000256" key="1">
    <source>
        <dbReference type="ARBA" id="ARBA00004496"/>
    </source>
</evidence>
<evidence type="ECO:0000313" key="7">
    <source>
        <dbReference type="Proteomes" id="UP000479190"/>
    </source>
</evidence>
<keyword evidence="4" id="KW-0433">Leucine-rich repeat</keyword>
<dbReference type="PANTHER" id="PTHR46545:SF1">
    <property type="entry name" value="LEUCINE-RICH REPEAT-CONTAINING PROTEIN 51"/>
    <property type="match status" value="1"/>
</dbReference>
<reference evidence="6 7" key="1">
    <citation type="submission" date="2020-02" db="EMBL/GenBank/DDBJ databases">
        <authorList>
            <person name="Ferguson B K."/>
        </authorList>
    </citation>
    <scope>NUCLEOTIDE SEQUENCE [LARGE SCALE GENOMIC DNA]</scope>
</reference>
<dbReference type="AlphaFoldDB" id="A0A6H5IDJ1"/>
<evidence type="ECO:0000256" key="4">
    <source>
        <dbReference type="ARBA" id="ARBA00022614"/>
    </source>
</evidence>
<dbReference type="EMBL" id="CADCXV010000761">
    <property type="protein sequence ID" value="CAB0034874.1"/>
    <property type="molecule type" value="Genomic_DNA"/>
</dbReference>
<evidence type="ECO:0000256" key="5">
    <source>
        <dbReference type="ARBA" id="ARBA00022737"/>
    </source>
</evidence>
<protein>
    <recommendedName>
        <fullName evidence="2">Leucine-rich repeat-containing protein 51</fullName>
    </recommendedName>
</protein>
<keyword evidence="3" id="KW-0963">Cytoplasm</keyword>
<dbReference type="Gene3D" id="3.80.10.10">
    <property type="entry name" value="Ribonuclease Inhibitor"/>
    <property type="match status" value="1"/>
</dbReference>
<keyword evidence="7" id="KW-1185">Reference proteome</keyword>
<dbReference type="Pfam" id="PF14580">
    <property type="entry name" value="LRR_9"/>
    <property type="match status" value="1"/>
</dbReference>
<accession>A0A6H5IDJ1</accession>
<evidence type="ECO:0000256" key="2">
    <source>
        <dbReference type="ARBA" id="ARBA00014223"/>
    </source>
</evidence>
<organism evidence="6 7">
    <name type="scientific">Trichogramma brassicae</name>
    <dbReference type="NCBI Taxonomy" id="86971"/>
    <lineage>
        <taxon>Eukaryota</taxon>
        <taxon>Metazoa</taxon>
        <taxon>Ecdysozoa</taxon>
        <taxon>Arthropoda</taxon>
        <taxon>Hexapoda</taxon>
        <taxon>Insecta</taxon>
        <taxon>Pterygota</taxon>
        <taxon>Neoptera</taxon>
        <taxon>Endopterygota</taxon>
        <taxon>Hymenoptera</taxon>
        <taxon>Apocrita</taxon>
        <taxon>Proctotrupomorpha</taxon>
        <taxon>Chalcidoidea</taxon>
        <taxon>Trichogrammatidae</taxon>
        <taxon>Trichogramma</taxon>
    </lineage>
</organism>
<dbReference type="SUPFAM" id="SSF52058">
    <property type="entry name" value="L domain-like"/>
    <property type="match status" value="1"/>
</dbReference>
<gene>
    <name evidence="6" type="ORF">TBRA_LOCUS6772</name>
</gene>
<name>A0A6H5IDJ1_9HYME</name>
<dbReference type="PROSITE" id="PS51450">
    <property type="entry name" value="LRR"/>
    <property type="match status" value="1"/>
</dbReference>
<dbReference type="InterPro" id="IPR001611">
    <property type="entry name" value="Leu-rich_rpt"/>
</dbReference>
<proteinExistence type="predicted"/>
<comment type="subcellular location">
    <subcellularLocation>
        <location evidence="1">Cytoplasm</location>
    </subcellularLocation>
</comment>
<dbReference type="InterPro" id="IPR032675">
    <property type="entry name" value="LRR_dom_sf"/>
</dbReference>
<keyword evidence="5" id="KW-0677">Repeat</keyword>